<sequence>MRSNNDARDRIRGRLDAVIGGEQPTTVDVATSDDQVSDLDTDRPRWLDDAESAPAESGWVPDRFRGARFDPGRRGMIALAVVGVVVALVGGGVVLRDRDRPHSVPALPAVAASEVASGEVPSGAVPSDPAVETPAHVPATEELVVSVVGLVHKNGLVRLPPGSRIADAIAAAGGAKDGADLFSLNMAQRVADGDQILVGVAATDGGPPVLGSGVAPAGGRSAPPAGAPVAAGKVNINDASETELDGLPGVGPVTAAAIIAWRNANGRFTEIEQLGEVDGIGPTRLAKLRDSVTL</sequence>
<dbReference type="AlphaFoldDB" id="A0A934NW69"/>
<dbReference type="EMBL" id="JAEMNV010000011">
    <property type="protein sequence ID" value="MBJ8342322.1"/>
    <property type="molecule type" value="Genomic_DNA"/>
</dbReference>
<gene>
    <name evidence="4" type="ORF">JGU71_25855</name>
</gene>
<dbReference type="GO" id="GO:0006281">
    <property type="term" value="P:DNA repair"/>
    <property type="evidence" value="ECO:0007669"/>
    <property type="project" value="InterPro"/>
</dbReference>
<evidence type="ECO:0000313" key="5">
    <source>
        <dbReference type="Proteomes" id="UP000655868"/>
    </source>
</evidence>
<comment type="caution">
    <text evidence="4">The sequence shown here is derived from an EMBL/GenBank/DDBJ whole genome shotgun (WGS) entry which is preliminary data.</text>
</comment>
<evidence type="ECO:0000256" key="2">
    <source>
        <dbReference type="SAM" id="Phobius"/>
    </source>
</evidence>
<dbReference type="SMART" id="SM00278">
    <property type="entry name" value="HhH1"/>
    <property type="match status" value="2"/>
</dbReference>
<protein>
    <submittedName>
        <fullName evidence="4">Helix-hairpin-helix domain-containing protein</fullName>
    </submittedName>
</protein>
<keyword evidence="2" id="KW-1133">Transmembrane helix</keyword>
<dbReference type="InterPro" id="IPR004509">
    <property type="entry name" value="Competence_ComEA_HhH"/>
</dbReference>
<dbReference type="GO" id="GO:0015628">
    <property type="term" value="P:protein secretion by the type II secretion system"/>
    <property type="evidence" value="ECO:0007669"/>
    <property type="project" value="TreeGrafter"/>
</dbReference>
<evidence type="ECO:0000259" key="3">
    <source>
        <dbReference type="SMART" id="SM00278"/>
    </source>
</evidence>
<dbReference type="NCBIfam" id="TIGR00426">
    <property type="entry name" value="competence protein ComEA helix-hairpin-helix repeat region"/>
    <property type="match status" value="1"/>
</dbReference>
<feature type="transmembrane region" description="Helical" evidence="2">
    <location>
        <begin position="75"/>
        <end position="95"/>
    </location>
</feature>
<name>A0A934NW69_9NOCA</name>
<keyword evidence="5" id="KW-1185">Reference proteome</keyword>
<dbReference type="InterPro" id="IPR010994">
    <property type="entry name" value="RuvA_2-like"/>
</dbReference>
<dbReference type="InterPro" id="IPR019554">
    <property type="entry name" value="Soluble_ligand-bd"/>
</dbReference>
<dbReference type="Proteomes" id="UP000655868">
    <property type="component" value="Unassembled WGS sequence"/>
</dbReference>
<dbReference type="InterPro" id="IPR003583">
    <property type="entry name" value="Hlx-hairpin-Hlx_DNA-bd_motif"/>
</dbReference>
<keyword evidence="2" id="KW-0812">Transmembrane</keyword>
<feature type="region of interest" description="Disordered" evidence="1">
    <location>
        <begin position="22"/>
        <end position="55"/>
    </location>
</feature>
<reference evidence="4" key="1">
    <citation type="submission" date="2020-12" db="EMBL/GenBank/DDBJ databases">
        <title>Antrihabitans popcorni sp. nov. and Antrihabitans auranticaus sp. nov., isolated from a larva cave.</title>
        <authorList>
            <person name="Lee S.D."/>
            <person name="Kim I.S."/>
        </authorList>
    </citation>
    <scope>NUCLEOTIDE SEQUENCE</scope>
    <source>
        <strain evidence="4">YC3-6</strain>
    </source>
</reference>
<evidence type="ECO:0000256" key="1">
    <source>
        <dbReference type="SAM" id="MobiDB-lite"/>
    </source>
</evidence>
<proteinExistence type="predicted"/>
<dbReference type="InterPro" id="IPR051675">
    <property type="entry name" value="Endo/Exo/Phosphatase_dom_1"/>
</dbReference>
<organism evidence="4 5">
    <name type="scientific">Antrihabitans stalagmiti</name>
    <dbReference type="NCBI Taxonomy" id="2799499"/>
    <lineage>
        <taxon>Bacteria</taxon>
        <taxon>Bacillati</taxon>
        <taxon>Actinomycetota</taxon>
        <taxon>Actinomycetes</taxon>
        <taxon>Mycobacteriales</taxon>
        <taxon>Nocardiaceae</taxon>
        <taxon>Antrihabitans</taxon>
    </lineage>
</organism>
<accession>A0A934NW69</accession>
<dbReference type="PANTHER" id="PTHR21180:SF32">
    <property type="entry name" value="ENDONUCLEASE_EXONUCLEASE_PHOSPHATASE FAMILY DOMAIN-CONTAINING PROTEIN 1"/>
    <property type="match status" value="1"/>
</dbReference>
<dbReference type="Pfam" id="PF10531">
    <property type="entry name" value="SLBB"/>
    <property type="match status" value="1"/>
</dbReference>
<dbReference type="GO" id="GO:0003677">
    <property type="term" value="F:DNA binding"/>
    <property type="evidence" value="ECO:0007669"/>
    <property type="project" value="InterPro"/>
</dbReference>
<feature type="domain" description="Helix-hairpin-helix DNA-binding motif class 1" evidence="3">
    <location>
        <begin position="272"/>
        <end position="291"/>
    </location>
</feature>
<keyword evidence="2" id="KW-0472">Membrane</keyword>
<dbReference type="SUPFAM" id="SSF47781">
    <property type="entry name" value="RuvA domain 2-like"/>
    <property type="match status" value="1"/>
</dbReference>
<dbReference type="RefSeq" id="WP_199707750.1">
    <property type="nucleotide sequence ID" value="NZ_JAEMNV010000011.1"/>
</dbReference>
<feature type="domain" description="Helix-hairpin-helix DNA-binding motif class 1" evidence="3">
    <location>
        <begin position="242"/>
        <end position="261"/>
    </location>
</feature>
<dbReference type="GO" id="GO:0015627">
    <property type="term" value="C:type II protein secretion system complex"/>
    <property type="evidence" value="ECO:0007669"/>
    <property type="project" value="TreeGrafter"/>
</dbReference>
<dbReference type="PANTHER" id="PTHR21180">
    <property type="entry name" value="ENDONUCLEASE/EXONUCLEASE/PHOSPHATASE FAMILY DOMAIN-CONTAINING PROTEIN 1"/>
    <property type="match status" value="1"/>
</dbReference>
<dbReference type="Gene3D" id="1.10.150.320">
    <property type="entry name" value="Photosystem II 12 kDa extrinsic protein"/>
    <property type="match status" value="1"/>
</dbReference>
<evidence type="ECO:0000313" key="4">
    <source>
        <dbReference type="EMBL" id="MBJ8342322.1"/>
    </source>
</evidence>
<dbReference type="Pfam" id="PF12836">
    <property type="entry name" value="HHH_3"/>
    <property type="match status" value="1"/>
</dbReference>
<feature type="compositionally biased region" description="Polar residues" evidence="1">
    <location>
        <begin position="23"/>
        <end position="34"/>
    </location>
</feature>